<organism evidence="1 2">
    <name type="scientific">Paracoccus onubensis</name>
    <dbReference type="NCBI Taxonomy" id="1675788"/>
    <lineage>
        <taxon>Bacteria</taxon>
        <taxon>Pseudomonadati</taxon>
        <taxon>Pseudomonadota</taxon>
        <taxon>Alphaproteobacteria</taxon>
        <taxon>Rhodobacterales</taxon>
        <taxon>Paracoccaceae</taxon>
        <taxon>Paracoccus</taxon>
    </lineage>
</organism>
<evidence type="ECO:0000313" key="2">
    <source>
        <dbReference type="Proteomes" id="UP000284202"/>
    </source>
</evidence>
<reference evidence="2" key="1">
    <citation type="submission" date="2018-09" db="EMBL/GenBank/DDBJ databases">
        <title>Acidovorax cavernicola nov. sp. isolated from Gruta de las Maravillas (Aracena, Spain).</title>
        <authorList>
            <person name="Jurado V."/>
            <person name="Gutierrez-Patricio S."/>
            <person name="Gonzalez-Pimentel J.L."/>
            <person name="Miller A.Z."/>
            <person name="Laiz L."/>
            <person name="Saiz-Jimenez C."/>
        </authorList>
    </citation>
    <scope>NUCLEOTIDE SEQUENCE [LARGE SCALE GENOMIC DNA]</scope>
    <source>
        <strain evidence="2">1011MAR3C25</strain>
    </source>
</reference>
<dbReference type="Proteomes" id="UP000284202">
    <property type="component" value="Unassembled WGS sequence"/>
</dbReference>
<dbReference type="InterPro" id="IPR046155">
    <property type="entry name" value="DUF6157"/>
</dbReference>
<comment type="caution">
    <text evidence="1">The sequence shown here is derived from an EMBL/GenBank/DDBJ whole genome shotgun (WGS) entry which is preliminary data.</text>
</comment>
<protein>
    <submittedName>
        <fullName evidence="1">Uncharacterized protein</fullName>
    </submittedName>
</protein>
<keyword evidence="2" id="KW-1185">Reference proteome</keyword>
<accession>A0A418SN16</accession>
<evidence type="ECO:0000313" key="1">
    <source>
        <dbReference type="EMBL" id="RJE82350.1"/>
    </source>
</evidence>
<dbReference type="OrthoDB" id="2361182at2"/>
<gene>
    <name evidence="1" type="ORF">D3P04_20585</name>
</gene>
<dbReference type="Pfam" id="PF19654">
    <property type="entry name" value="DUF6157"/>
    <property type="match status" value="1"/>
</dbReference>
<dbReference type="EMBL" id="QZCG01000017">
    <property type="protein sequence ID" value="RJE82350.1"/>
    <property type="molecule type" value="Genomic_DNA"/>
</dbReference>
<name>A0A418SN16_9RHOB</name>
<sequence>MHTTNYHNTLITVSPDCPAATAAPPARQDTIAGRQYAMLNDSPYGLTSDELLLAVENERKGPIDAVTFFSTPKACLRASPLVKRHGYGLYHDAGGKIALIPVESVEYARLLAAPDVEKRPGMRNSRR</sequence>
<proteinExistence type="predicted"/>
<dbReference type="AlphaFoldDB" id="A0A418SN16"/>